<evidence type="ECO:0000256" key="9">
    <source>
        <dbReference type="PROSITE-ProRule" id="PRU00076"/>
    </source>
</evidence>
<evidence type="ECO:0000256" key="12">
    <source>
        <dbReference type="SAM" id="SignalP"/>
    </source>
</evidence>
<feature type="signal peptide" evidence="12">
    <location>
        <begin position="1"/>
        <end position="26"/>
    </location>
</feature>
<organism evidence="14 15">
    <name type="scientific">Tupaia chinensis</name>
    <name type="common">Chinese tree shrew</name>
    <name type="synonym">Tupaia belangeri chinensis</name>
    <dbReference type="NCBI Taxonomy" id="246437"/>
    <lineage>
        <taxon>Eukaryota</taxon>
        <taxon>Metazoa</taxon>
        <taxon>Chordata</taxon>
        <taxon>Craniata</taxon>
        <taxon>Vertebrata</taxon>
        <taxon>Euteleostomi</taxon>
        <taxon>Mammalia</taxon>
        <taxon>Eutheria</taxon>
        <taxon>Euarchontoglires</taxon>
        <taxon>Scandentia</taxon>
        <taxon>Tupaiidae</taxon>
        <taxon>Tupaia</taxon>
    </lineage>
</organism>
<dbReference type="SUPFAM" id="SSF57196">
    <property type="entry name" value="EGF/Laminin"/>
    <property type="match status" value="1"/>
</dbReference>
<dbReference type="PROSITE" id="PS00022">
    <property type="entry name" value="EGF_1"/>
    <property type="match status" value="1"/>
</dbReference>
<sequence>MKAPLLPPAPVLLSLLILGSGHCTAGLDLNDTSSGKGESFSGDHRAFEVTSRSEMSSGSTISPGSEVPPGSELSSGPDYDYSEEYDNEPQIPGYIVDDSVRVEQVVKPKKNKTESKKTSDKTKRKKKEGKSGKPRRNRKKKNPCDAEFQNFCIHGECKYLENVKSVSCNCHHHYSGERCGEKIMETHSMVDSDLSRIALVTISAFIFVVSVTAIAIVLTVQLRKRYFREYEGEVEEQKKLRQENGNTHVIV</sequence>
<name>L9L604_TUPCH</name>
<evidence type="ECO:0000256" key="8">
    <source>
        <dbReference type="ARBA" id="ARBA00023157"/>
    </source>
</evidence>
<dbReference type="EMBL" id="KB320495">
    <property type="protein sequence ID" value="ELW70476.1"/>
    <property type="molecule type" value="Genomic_DNA"/>
</dbReference>
<dbReference type="FunCoup" id="L9L604">
    <property type="interactions" value="541"/>
</dbReference>
<feature type="disulfide bond" evidence="9">
    <location>
        <begin position="170"/>
        <end position="179"/>
    </location>
</feature>
<feature type="region of interest" description="Disordered" evidence="10">
    <location>
        <begin position="48"/>
        <end position="142"/>
    </location>
</feature>
<evidence type="ECO:0000256" key="6">
    <source>
        <dbReference type="ARBA" id="ARBA00023030"/>
    </source>
</evidence>
<keyword evidence="4 12" id="KW-0732">Signal</keyword>
<dbReference type="PROSITE" id="PS50026">
    <property type="entry name" value="EGF_3"/>
    <property type="match status" value="1"/>
</dbReference>
<dbReference type="GO" id="GO:0016020">
    <property type="term" value="C:membrane"/>
    <property type="evidence" value="ECO:0007669"/>
    <property type="project" value="UniProtKB-SubCell"/>
</dbReference>
<dbReference type="Proteomes" id="UP000011518">
    <property type="component" value="Unassembled WGS sequence"/>
</dbReference>
<dbReference type="eggNOG" id="ENOG502S0KA">
    <property type="taxonomic scope" value="Eukaryota"/>
</dbReference>
<keyword evidence="7 11" id="KW-0472">Membrane</keyword>
<reference evidence="15" key="1">
    <citation type="submission" date="2012-07" db="EMBL/GenBank/DDBJ databases">
        <title>Genome of the Chinese tree shrew, a rising model animal genetically related to primates.</title>
        <authorList>
            <person name="Zhang G."/>
            <person name="Fan Y."/>
            <person name="Yao Y."/>
            <person name="Huang Z."/>
        </authorList>
    </citation>
    <scope>NUCLEOTIDE SEQUENCE [LARGE SCALE GENOMIC DNA]</scope>
</reference>
<proteinExistence type="predicted"/>
<accession>L9L604</accession>
<dbReference type="GO" id="GO:0008284">
    <property type="term" value="P:positive regulation of cell population proliferation"/>
    <property type="evidence" value="ECO:0007669"/>
    <property type="project" value="TreeGrafter"/>
</dbReference>
<keyword evidence="8 9" id="KW-1015">Disulfide bond</keyword>
<feature type="transmembrane region" description="Helical" evidence="11">
    <location>
        <begin position="197"/>
        <end position="220"/>
    </location>
</feature>
<feature type="compositionally biased region" description="Basic and acidic residues" evidence="10">
    <location>
        <begin position="98"/>
        <end position="121"/>
    </location>
</feature>
<reference evidence="15" key="2">
    <citation type="journal article" date="2013" name="Nat. Commun.">
        <title>Genome of the Chinese tree shrew.</title>
        <authorList>
            <person name="Fan Y."/>
            <person name="Huang Z.Y."/>
            <person name="Cao C.C."/>
            <person name="Chen C.S."/>
            <person name="Chen Y.X."/>
            <person name="Fan D.D."/>
            <person name="He J."/>
            <person name="Hou H.L."/>
            <person name="Hu L."/>
            <person name="Hu X.T."/>
            <person name="Jiang X.T."/>
            <person name="Lai R."/>
            <person name="Lang Y.S."/>
            <person name="Liang B."/>
            <person name="Liao S.G."/>
            <person name="Mu D."/>
            <person name="Ma Y.Y."/>
            <person name="Niu Y.Y."/>
            <person name="Sun X.Q."/>
            <person name="Xia J.Q."/>
            <person name="Xiao J."/>
            <person name="Xiong Z.Q."/>
            <person name="Xu L."/>
            <person name="Yang L."/>
            <person name="Zhang Y."/>
            <person name="Zhao W."/>
            <person name="Zhao X.D."/>
            <person name="Zheng Y.T."/>
            <person name="Zhou J.M."/>
            <person name="Zhu Y.B."/>
            <person name="Zhang G.J."/>
            <person name="Wang J."/>
            <person name="Yao Y.G."/>
        </authorList>
    </citation>
    <scope>NUCLEOTIDE SEQUENCE [LARGE SCALE GENOMIC DNA]</scope>
</reference>
<dbReference type="AlphaFoldDB" id="L9L604"/>
<evidence type="ECO:0000256" key="4">
    <source>
        <dbReference type="ARBA" id="ARBA00022729"/>
    </source>
</evidence>
<keyword evidence="15" id="KW-1185">Reference proteome</keyword>
<dbReference type="FunFam" id="2.10.25.10:FF:000158">
    <property type="entry name" value="proheparin-binding EGF-like growth factor"/>
    <property type="match status" value="1"/>
</dbReference>
<keyword evidence="2 9" id="KW-0245">EGF-like domain</keyword>
<evidence type="ECO:0000256" key="7">
    <source>
        <dbReference type="ARBA" id="ARBA00023136"/>
    </source>
</evidence>
<keyword evidence="3 11" id="KW-0812">Transmembrane</keyword>
<dbReference type="Gene3D" id="2.10.25.10">
    <property type="entry name" value="Laminin"/>
    <property type="match status" value="1"/>
</dbReference>
<dbReference type="GO" id="GO:0007173">
    <property type="term" value="P:epidermal growth factor receptor signaling pathway"/>
    <property type="evidence" value="ECO:0007669"/>
    <property type="project" value="TreeGrafter"/>
</dbReference>
<gene>
    <name evidence="14" type="ORF">TREES_T100019256</name>
</gene>
<dbReference type="STRING" id="246437.L9L604"/>
<keyword evidence="5 11" id="KW-1133">Transmembrane helix</keyword>
<evidence type="ECO:0000256" key="2">
    <source>
        <dbReference type="ARBA" id="ARBA00022536"/>
    </source>
</evidence>
<comment type="caution">
    <text evidence="9">Lacks conserved residue(s) required for the propagation of feature annotation.</text>
</comment>
<evidence type="ECO:0000256" key="11">
    <source>
        <dbReference type="SAM" id="Phobius"/>
    </source>
</evidence>
<dbReference type="InParanoid" id="L9L604"/>
<dbReference type="PANTHER" id="PTHR10740">
    <property type="entry name" value="TRANSFORMING GROWTH FACTOR ALPHA"/>
    <property type="match status" value="1"/>
</dbReference>
<evidence type="ECO:0000256" key="1">
    <source>
        <dbReference type="ARBA" id="ARBA00004167"/>
    </source>
</evidence>
<dbReference type="GO" id="GO:0008083">
    <property type="term" value="F:growth factor activity"/>
    <property type="evidence" value="ECO:0007669"/>
    <property type="project" value="UniProtKB-KW"/>
</dbReference>
<dbReference type="InterPro" id="IPR000742">
    <property type="entry name" value="EGF"/>
</dbReference>
<feature type="domain" description="EGF-like" evidence="13">
    <location>
        <begin position="140"/>
        <end position="180"/>
    </location>
</feature>
<feature type="compositionally biased region" description="Polar residues" evidence="10">
    <location>
        <begin position="50"/>
        <end position="63"/>
    </location>
</feature>
<protein>
    <submittedName>
        <fullName evidence="14">Amphiregulin</fullName>
    </submittedName>
</protein>
<keyword evidence="6" id="KW-0339">Growth factor</keyword>
<evidence type="ECO:0000259" key="13">
    <source>
        <dbReference type="PROSITE" id="PS50026"/>
    </source>
</evidence>
<dbReference type="GO" id="GO:0005615">
    <property type="term" value="C:extracellular space"/>
    <property type="evidence" value="ECO:0007669"/>
    <property type="project" value="TreeGrafter"/>
</dbReference>
<evidence type="ECO:0000256" key="3">
    <source>
        <dbReference type="ARBA" id="ARBA00022692"/>
    </source>
</evidence>
<comment type="subcellular location">
    <subcellularLocation>
        <location evidence="1">Membrane</location>
        <topology evidence="1">Single-pass membrane protein</topology>
    </subcellularLocation>
</comment>
<evidence type="ECO:0000313" key="15">
    <source>
        <dbReference type="Proteomes" id="UP000011518"/>
    </source>
</evidence>
<evidence type="ECO:0000256" key="10">
    <source>
        <dbReference type="SAM" id="MobiDB-lite"/>
    </source>
</evidence>
<dbReference type="PANTHER" id="PTHR10740:SF12">
    <property type="entry name" value="AMPHIREGULIN"/>
    <property type="match status" value="1"/>
</dbReference>
<dbReference type="GO" id="GO:0005154">
    <property type="term" value="F:epidermal growth factor receptor binding"/>
    <property type="evidence" value="ECO:0007669"/>
    <property type="project" value="TreeGrafter"/>
</dbReference>
<feature type="compositionally biased region" description="Basic residues" evidence="10">
    <location>
        <begin position="122"/>
        <end position="141"/>
    </location>
</feature>
<evidence type="ECO:0000256" key="5">
    <source>
        <dbReference type="ARBA" id="ARBA00022989"/>
    </source>
</evidence>
<evidence type="ECO:0000313" key="14">
    <source>
        <dbReference type="EMBL" id="ELW70476.1"/>
    </source>
</evidence>
<feature type="chain" id="PRO_5004000485" evidence="12">
    <location>
        <begin position="27"/>
        <end position="251"/>
    </location>
</feature>